<gene>
    <name evidence="1" type="ORF">CDL15_Pgr019407</name>
    <name evidence="2" type="ORF">CRG98_007712</name>
</gene>
<protein>
    <submittedName>
        <fullName evidence="1">Uncharacterized protein</fullName>
    </submittedName>
</protein>
<keyword evidence="4" id="KW-1185">Reference proteome</keyword>
<evidence type="ECO:0000313" key="4">
    <source>
        <dbReference type="Proteomes" id="UP000233551"/>
    </source>
</evidence>
<name>A0A218XS93_PUNGR</name>
<accession>A0A218XS93</accession>
<dbReference type="EMBL" id="PGOL01000355">
    <property type="protein sequence ID" value="PKI71853.1"/>
    <property type="molecule type" value="Genomic_DNA"/>
</dbReference>
<dbReference type="Proteomes" id="UP000197138">
    <property type="component" value="Unassembled WGS sequence"/>
</dbReference>
<dbReference type="Proteomes" id="UP000233551">
    <property type="component" value="Unassembled WGS sequence"/>
</dbReference>
<evidence type="ECO:0000313" key="2">
    <source>
        <dbReference type="EMBL" id="PKI71853.1"/>
    </source>
</evidence>
<reference evidence="2 4" key="3">
    <citation type="submission" date="2017-11" db="EMBL/GenBank/DDBJ databases">
        <title>De-novo sequencing of pomegranate (Punica granatum L.) genome.</title>
        <authorList>
            <person name="Akparov Z."/>
            <person name="Amiraslanov A."/>
            <person name="Hajiyeva S."/>
            <person name="Abbasov M."/>
            <person name="Kaur K."/>
            <person name="Hamwieh A."/>
            <person name="Solovyev V."/>
            <person name="Salamov A."/>
            <person name="Braich B."/>
            <person name="Kosarev P."/>
            <person name="Mahmoud A."/>
            <person name="Hajiyev E."/>
            <person name="Babayeva S."/>
            <person name="Izzatullayeva V."/>
            <person name="Mammadov A."/>
            <person name="Mammadov A."/>
            <person name="Sharifova S."/>
            <person name="Ojaghi J."/>
            <person name="Eynullazada K."/>
            <person name="Bayramov B."/>
            <person name="Abdulazimova A."/>
            <person name="Shahmuradov I."/>
        </authorList>
    </citation>
    <scope>NUCLEOTIDE SEQUENCE [LARGE SCALE GENOMIC DNA]</scope>
    <source>
        <strain evidence="2">AG2017</strain>
        <strain evidence="4">cv. AG2017</strain>
        <tissue evidence="2">Leaf</tissue>
    </source>
</reference>
<dbReference type="EMBL" id="MTKT01000805">
    <property type="protein sequence ID" value="OWM87823.1"/>
    <property type="molecule type" value="Genomic_DNA"/>
</dbReference>
<proteinExistence type="predicted"/>
<reference evidence="3" key="1">
    <citation type="journal article" date="2017" name="Plant J.">
        <title>The pomegranate (Punica granatum L.) genome and the genomics of punicalagin biosynthesis.</title>
        <authorList>
            <person name="Qin G."/>
            <person name="Xu C."/>
            <person name="Ming R."/>
            <person name="Tang H."/>
            <person name="Guyot R."/>
            <person name="Kramer E.M."/>
            <person name="Hu Y."/>
            <person name="Yi X."/>
            <person name="Qi Y."/>
            <person name="Xu X."/>
            <person name="Gao Z."/>
            <person name="Pan H."/>
            <person name="Jian J."/>
            <person name="Tian Y."/>
            <person name="Yue Z."/>
            <person name="Xu Y."/>
        </authorList>
    </citation>
    <scope>NUCLEOTIDE SEQUENCE [LARGE SCALE GENOMIC DNA]</scope>
    <source>
        <strain evidence="3">cv. Dabenzi</strain>
    </source>
</reference>
<evidence type="ECO:0000313" key="3">
    <source>
        <dbReference type="Proteomes" id="UP000197138"/>
    </source>
</evidence>
<organism evidence="1 3">
    <name type="scientific">Punica granatum</name>
    <name type="common">Pomegranate</name>
    <dbReference type="NCBI Taxonomy" id="22663"/>
    <lineage>
        <taxon>Eukaryota</taxon>
        <taxon>Viridiplantae</taxon>
        <taxon>Streptophyta</taxon>
        <taxon>Embryophyta</taxon>
        <taxon>Tracheophyta</taxon>
        <taxon>Spermatophyta</taxon>
        <taxon>Magnoliopsida</taxon>
        <taxon>eudicotyledons</taxon>
        <taxon>Gunneridae</taxon>
        <taxon>Pentapetalae</taxon>
        <taxon>rosids</taxon>
        <taxon>malvids</taxon>
        <taxon>Myrtales</taxon>
        <taxon>Lythraceae</taxon>
        <taxon>Punica</taxon>
    </lineage>
</organism>
<dbReference type="AlphaFoldDB" id="A0A218XS93"/>
<reference evidence="1" key="2">
    <citation type="submission" date="2017-06" db="EMBL/GenBank/DDBJ databases">
        <title>The pomegranate genome and the genomics of punicalagin biosynthesis.</title>
        <authorList>
            <person name="Xu C."/>
        </authorList>
    </citation>
    <scope>NUCLEOTIDE SEQUENCE [LARGE SCALE GENOMIC DNA]</scope>
    <source>
        <tissue evidence="1">Fresh leaf</tissue>
    </source>
</reference>
<evidence type="ECO:0000313" key="1">
    <source>
        <dbReference type="EMBL" id="OWM87823.1"/>
    </source>
</evidence>
<comment type="caution">
    <text evidence="1">The sequence shown here is derived from an EMBL/GenBank/DDBJ whole genome shotgun (WGS) entry which is preliminary data.</text>
</comment>
<sequence>MAIKQDTANKTLTAQSKGAIACNEANAIAKQAKVSIKETPNADGSNNFSLGAVAVMVENTSSLEEQVPNMASTLKVPMKIVQDGDAKIAYMVNNRDVRVQYPCIPLVNKLENLEESSQVNNTPRQVKPSKDVAIDIEALALQVPSSEGQE</sequence>